<keyword evidence="2" id="KW-0378">Hydrolase</keyword>
<dbReference type="OrthoDB" id="9815027at2"/>
<name>A0A5J6MHB1_9PROT</name>
<dbReference type="NCBIfam" id="NF004636">
    <property type="entry name" value="PRK05985.1"/>
    <property type="match status" value="1"/>
</dbReference>
<evidence type="ECO:0000256" key="1">
    <source>
        <dbReference type="ARBA" id="ARBA00022723"/>
    </source>
</evidence>
<keyword evidence="5" id="KW-1185">Reference proteome</keyword>
<evidence type="ECO:0000256" key="2">
    <source>
        <dbReference type="ARBA" id="ARBA00022801"/>
    </source>
</evidence>
<reference evidence="4 5" key="1">
    <citation type="submission" date="2019-08" db="EMBL/GenBank/DDBJ databases">
        <title>Hyperibacter terrae gen. nov., sp. nov. and Hyperibacter viscosus sp. nov., two new members in the family Rhodospirillaceae isolated from the rhizosphere of Hypericum perforatum.</title>
        <authorList>
            <person name="Noviana Z."/>
        </authorList>
    </citation>
    <scope>NUCLEOTIDE SEQUENCE [LARGE SCALE GENOMIC DNA]</scope>
    <source>
        <strain evidence="4 5">R5913</strain>
    </source>
</reference>
<evidence type="ECO:0000313" key="5">
    <source>
        <dbReference type="Proteomes" id="UP000326202"/>
    </source>
</evidence>
<accession>A0A5J6MHB1</accession>
<dbReference type="RefSeq" id="WP_151177184.1">
    <property type="nucleotide sequence ID" value="NZ_CP042906.1"/>
</dbReference>
<organism evidence="4 5">
    <name type="scientific">Hypericibacter terrae</name>
    <dbReference type="NCBI Taxonomy" id="2602015"/>
    <lineage>
        <taxon>Bacteria</taxon>
        <taxon>Pseudomonadati</taxon>
        <taxon>Pseudomonadota</taxon>
        <taxon>Alphaproteobacteria</taxon>
        <taxon>Rhodospirillales</taxon>
        <taxon>Dongiaceae</taxon>
        <taxon>Hypericibacter</taxon>
    </lineage>
</organism>
<protein>
    <submittedName>
        <fullName evidence="4">Cytosine deaminase</fullName>
    </submittedName>
</protein>
<evidence type="ECO:0000259" key="3">
    <source>
        <dbReference type="Pfam" id="PF07969"/>
    </source>
</evidence>
<evidence type="ECO:0000313" key="4">
    <source>
        <dbReference type="EMBL" id="QEX16883.1"/>
    </source>
</evidence>
<proteinExistence type="predicted"/>
<dbReference type="Pfam" id="PF07969">
    <property type="entry name" value="Amidohydro_3"/>
    <property type="match status" value="1"/>
</dbReference>
<dbReference type="SUPFAM" id="SSF51556">
    <property type="entry name" value="Metallo-dependent hydrolases"/>
    <property type="match status" value="1"/>
</dbReference>
<dbReference type="GO" id="GO:0016814">
    <property type="term" value="F:hydrolase activity, acting on carbon-nitrogen (but not peptide) bonds, in cyclic amidines"/>
    <property type="evidence" value="ECO:0007669"/>
    <property type="project" value="TreeGrafter"/>
</dbReference>
<dbReference type="CDD" id="cd01293">
    <property type="entry name" value="Bact_CD"/>
    <property type="match status" value="1"/>
</dbReference>
<dbReference type="Proteomes" id="UP000326202">
    <property type="component" value="Chromosome"/>
</dbReference>
<feature type="domain" description="Amidohydrolase 3" evidence="3">
    <location>
        <begin position="109"/>
        <end position="387"/>
    </location>
</feature>
<dbReference type="GO" id="GO:0019239">
    <property type="term" value="F:deaminase activity"/>
    <property type="evidence" value="ECO:0007669"/>
    <property type="project" value="UniProtKB-ARBA"/>
</dbReference>
<dbReference type="Gene3D" id="3.20.20.140">
    <property type="entry name" value="Metal-dependent hydrolases"/>
    <property type="match status" value="1"/>
</dbReference>
<keyword evidence="1" id="KW-0479">Metal-binding</keyword>
<dbReference type="Gene3D" id="2.30.40.10">
    <property type="entry name" value="Urease, subunit C, domain 1"/>
    <property type="match status" value="1"/>
</dbReference>
<dbReference type="SUPFAM" id="SSF51338">
    <property type="entry name" value="Composite domain of metallo-dependent hydrolases"/>
    <property type="match status" value="1"/>
</dbReference>
<dbReference type="InterPro" id="IPR011059">
    <property type="entry name" value="Metal-dep_hydrolase_composite"/>
</dbReference>
<dbReference type="InterPro" id="IPR052349">
    <property type="entry name" value="Metallo-hydrolase_Enzymes"/>
</dbReference>
<dbReference type="FunFam" id="3.20.20.140:FF:000019">
    <property type="entry name" value="Cytosine deaminase"/>
    <property type="match status" value="1"/>
</dbReference>
<dbReference type="PANTHER" id="PTHR32027:SF9">
    <property type="entry name" value="BLL3847 PROTEIN"/>
    <property type="match status" value="1"/>
</dbReference>
<dbReference type="PANTHER" id="PTHR32027">
    <property type="entry name" value="CYTOSINE DEAMINASE"/>
    <property type="match status" value="1"/>
</dbReference>
<sequence>MPGNLAIRNVHILGGPAIDLVIREGRIAAIGLGLAAPGIETLDGKGRLLLPGLVESHTHLDKTLWGMPWRPNSAGPTLKDYIDNERRILREVTVPIAKRAGGLLETFIAKGTLHLRSHIDIDPEFGLKHVEAMLALRERYRDIAEMQFVVFPQTGLLIRPGTAELMEEALKLGVETVGGLDPAGIDRDPIRHLETVFGLATRYGRGVDIHLHDREESGVWQIERIADFTAANGLKGKVMVSHAYCLGQVPRVRIEKLAQRLADLDISLMTSAPADTEIPPATWLREAGVNLCCGSDGIRDAWSPFGNGDMLERAMLLAYRLDWSKDEMLSAALATVTENGAKALGLHDYGIAVGHPANLLLIDAETVGDAVVRRPADRVVIARGKVIAKDGKFIDSRL</sequence>
<dbReference type="GO" id="GO:0046872">
    <property type="term" value="F:metal ion binding"/>
    <property type="evidence" value="ECO:0007669"/>
    <property type="project" value="UniProtKB-KW"/>
</dbReference>
<dbReference type="InterPro" id="IPR013108">
    <property type="entry name" value="Amidohydro_3"/>
</dbReference>
<dbReference type="InterPro" id="IPR032466">
    <property type="entry name" value="Metal_Hydrolase"/>
</dbReference>
<dbReference type="KEGG" id="htq:FRZ44_21780"/>
<dbReference type="EMBL" id="CP042906">
    <property type="protein sequence ID" value="QEX16883.1"/>
    <property type="molecule type" value="Genomic_DNA"/>
</dbReference>
<dbReference type="AlphaFoldDB" id="A0A5J6MHB1"/>
<gene>
    <name evidence="4" type="ORF">FRZ44_21780</name>
</gene>